<dbReference type="AlphaFoldDB" id="A0A0D2ND36"/>
<evidence type="ECO:0008006" key="3">
    <source>
        <dbReference type="Google" id="ProtNLM"/>
    </source>
</evidence>
<accession>A0A0D2ND36</accession>
<dbReference type="PANTHER" id="PTHR34883:SF15">
    <property type="entry name" value="EXTRACELLULAR SERINE-RICH PROTEIN"/>
    <property type="match status" value="1"/>
</dbReference>
<keyword evidence="2" id="KW-1185">Reference proteome</keyword>
<name>A0A0D2ND36_HYPSF</name>
<proteinExistence type="predicted"/>
<dbReference type="EMBL" id="KN817676">
    <property type="protein sequence ID" value="KJA14521.1"/>
    <property type="molecule type" value="Genomic_DNA"/>
</dbReference>
<dbReference type="PANTHER" id="PTHR34883">
    <property type="entry name" value="SERINE-RICH PROTEIN, PUTATIVE-RELATED-RELATED"/>
    <property type="match status" value="1"/>
</dbReference>
<dbReference type="InterPro" id="IPR052953">
    <property type="entry name" value="Ser-rich/MCO-related"/>
</dbReference>
<dbReference type="Proteomes" id="UP000054270">
    <property type="component" value="Unassembled WGS sequence"/>
</dbReference>
<gene>
    <name evidence="1" type="ORF">HYPSUDRAFT_49076</name>
</gene>
<sequence length="109" mass="11325">MRRVYVPAGAPEASLPTFSYAVSSANPVWFFCEPQDVCRKGVVFAINPPGDEAYYLFRSQAANASAGLSSAESTVSVSFSIPGARSTTGATTPSVSVAADSSSIVKPQK</sequence>
<reference evidence="2" key="1">
    <citation type="submission" date="2014-04" db="EMBL/GenBank/DDBJ databases">
        <title>Evolutionary Origins and Diversification of the Mycorrhizal Mutualists.</title>
        <authorList>
            <consortium name="DOE Joint Genome Institute"/>
            <consortium name="Mycorrhizal Genomics Consortium"/>
            <person name="Kohler A."/>
            <person name="Kuo A."/>
            <person name="Nagy L.G."/>
            <person name="Floudas D."/>
            <person name="Copeland A."/>
            <person name="Barry K.W."/>
            <person name="Cichocki N."/>
            <person name="Veneault-Fourrey C."/>
            <person name="LaButti K."/>
            <person name="Lindquist E.A."/>
            <person name="Lipzen A."/>
            <person name="Lundell T."/>
            <person name="Morin E."/>
            <person name="Murat C."/>
            <person name="Riley R."/>
            <person name="Ohm R."/>
            <person name="Sun H."/>
            <person name="Tunlid A."/>
            <person name="Henrissat B."/>
            <person name="Grigoriev I.V."/>
            <person name="Hibbett D.S."/>
            <person name="Martin F."/>
        </authorList>
    </citation>
    <scope>NUCLEOTIDE SEQUENCE [LARGE SCALE GENOMIC DNA]</scope>
    <source>
        <strain evidence="2">FD-334 SS-4</strain>
    </source>
</reference>
<dbReference type="OrthoDB" id="1921208at2759"/>
<protein>
    <recommendedName>
        <fullName evidence="3">Phytocyanin domain-containing protein</fullName>
    </recommendedName>
</protein>
<evidence type="ECO:0000313" key="2">
    <source>
        <dbReference type="Proteomes" id="UP000054270"/>
    </source>
</evidence>
<evidence type="ECO:0000313" key="1">
    <source>
        <dbReference type="EMBL" id="KJA14521.1"/>
    </source>
</evidence>
<organism evidence="1 2">
    <name type="scientific">Hypholoma sublateritium (strain FD-334 SS-4)</name>
    <dbReference type="NCBI Taxonomy" id="945553"/>
    <lineage>
        <taxon>Eukaryota</taxon>
        <taxon>Fungi</taxon>
        <taxon>Dikarya</taxon>
        <taxon>Basidiomycota</taxon>
        <taxon>Agaricomycotina</taxon>
        <taxon>Agaricomycetes</taxon>
        <taxon>Agaricomycetidae</taxon>
        <taxon>Agaricales</taxon>
        <taxon>Agaricineae</taxon>
        <taxon>Strophariaceae</taxon>
        <taxon>Hypholoma</taxon>
    </lineage>
</organism>